<gene>
    <name evidence="1" type="ORF">GPA26_04105</name>
</gene>
<reference evidence="1 2" key="1">
    <citation type="submission" date="2019-12" db="EMBL/GenBank/DDBJ databases">
        <title>Comparative genomics gives insights into the taxonomy of the Azoarcus-Aromatoleum group and reveals separate origins of nif in the plant-associated Azoarcus and non-plant-associated Aromatoleum sub-groups.</title>
        <authorList>
            <person name="Lafos M."/>
            <person name="Maluk M."/>
            <person name="Batista M."/>
            <person name="Junghare M."/>
            <person name="Carmona M."/>
            <person name="Faoro H."/>
            <person name="Cruz L.M."/>
            <person name="Battistoni F."/>
            <person name="De Souza E."/>
            <person name="Pedrosa F."/>
            <person name="Chen W.-M."/>
            <person name="Poole P.S."/>
            <person name="Dixon R.A."/>
            <person name="James E.K."/>
        </authorList>
    </citation>
    <scope>NUCLEOTIDE SEQUENCE [LARGE SCALE GENOMIC DNA]</scope>
    <source>
        <strain evidence="1 2">ToN1</strain>
    </source>
</reference>
<protein>
    <submittedName>
        <fullName evidence="1">Uncharacterized protein</fullName>
    </submittedName>
</protein>
<organism evidence="1 2">
    <name type="scientific">Aromatoleum petrolei</name>
    <dbReference type="NCBI Taxonomy" id="76116"/>
    <lineage>
        <taxon>Bacteria</taxon>
        <taxon>Pseudomonadati</taxon>
        <taxon>Pseudomonadota</taxon>
        <taxon>Betaproteobacteria</taxon>
        <taxon>Rhodocyclales</taxon>
        <taxon>Rhodocyclaceae</taxon>
        <taxon>Aromatoleum</taxon>
    </lineage>
</organism>
<dbReference type="RefSeq" id="WP_169205106.1">
    <property type="nucleotide sequence ID" value="NZ_CP059560.1"/>
</dbReference>
<dbReference type="EMBL" id="WTVR01000006">
    <property type="protein sequence ID" value="NMF87661.1"/>
    <property type="molecule type" value="Genomic_DNA"/>
</dbReference>
<accession>A0ABX1MLT8</accession>
<dbReference type="Proteomes" id="UP000652074">
    <property type="component" value="Unassembled WGS sequence"/>
</dbReference>
<name>A0ABX1MLT8_9RHOO</name>
<proteinExistence type="predicted"/>
<evidence type="ECO:0000313" key="2">
    <source>
        <dbReference type="Proteomes" id="UP000652074"/>
    </source>
</evidence>
<comment type="caution">
    <text evidence="1">The sequence shown here is derived from an EMBL/GenBank/DDBJ whole genome shotgun (WGS) entry which is preliminary data.</text>
</comment>
<keyword evidence="2" id="KW-1185">Reference proteome</keyword>
<evidence type="ECO:0000313" key="1">
    <source>
        <dbReference type="EMBL" id="NMF87661.1"/>
    </source>
</evidence>
<sequence length="76" mass="8335">MAHNIGEMFYCGEEPWHRLGKRLGRPANLEEALEHGGLDWEVGTVPIVPAGEPASEIPHRVAVVRKDRKPGEAGRG</sequence>